<organism evidence="4 5">
    <name type="scientific">Parahaliea maris</name>
    <dbReference type="NCBI Taxonomy" id="2716870"/>
    <lineage>
        <taxon>Bacteria</taxon>
        <taxon>Pseudomonadati</taxon>
        <taxon>Pseudomonadota</taxon>
        <taxon>Gammaproteobacteria</taxon>
        <taxon>Cellvibrionales</taxon>
        <taxon>Halieaceae</taxon>
        <taxon>Parahaliea</taxon>
    </lineage>
</organism>
<proteinExistence type="inferred from homology"/>
<reference evidence="4 5" key="1">
    <citation type="submission" date="2019-08" db="EMBL/GenBank/DDBJ databases">
        <title>Parahaliea maris sp. nov., isolated from the surface seawater.</title>
        <authorList>
            <person name="Liu Y."/>
        </authorList>
    </citation>
    <scope>NUCLEOTIDE SEQUENCE [LARGE SCALE GENOMIC DNA]</scope>
    <source>
        <strain evidence="4 5">HSLHS9</strain>
    </source>
</reference>
<dbReference type="InterPro" id="IPR036291">
    <property type="entry name" value="NAD(P)-bd_dom_sf"/>
</dbReference>
<protein>
    <submittedName>
        <fullName evidence="4">SDR family NAD(P)-dependent oxidoreductase</fullName>
    </submittedName>
</protein>
<sequence length="282" mass="30201">MQIDDTVWLISGCSSGFGREIALCALGAGARVVVTARRVESVADIGESFPDTALCLPLDVTDAGQRRDAVARSIAHFGQLDVLVNNAGYGYVAAVEEGEEVAVRTMFEANFFGALYLTLEVLPHFRERGSGRILNNSSQAGLMANPGTGYYSASKHALEGLMEALGKEVAPLGIRVTTVQPGAFRTDWSGRSMQRSSRRLPAYAEHVGSRLDMIAAIDGKQPGDPRRAAQLFVQLATMEDPPPTLVLGRGLLASYREKLAGIGARLDAWEETSLSVDYPAGE</sequence>
<dbReference type="PRINTS" id="PR00081">
    <property type="entry name" value="GDHRDH"/>
</dbReference>
<evidence type="ECO:0000256" key="1">
    <source>
        <dbReference type="ARBA" id="ARBA00006484"/>
    </source>
</evidence>
<dbReference type="Gene3D" id="3.40.50.720">
    <property type="entry name" value="NAD(P)-binding Rossmann-like Domain"/>
    <property type="match status" value="1"/>
</dbReference>
<keyword evidence="2" id="KW-0560">Oxidoreductase</keyword>
<dbReference type="CDD" id="cd05374">
    <property type="entry name" value="17beta-HSD-like_SDR_c"/>
    <property type="match status" value="1"/>
</dbReference>
<dbReference type="InterPro" id="IPR002347">
    <property type="entry name" value="SDR_fam"/>
</dbReference>
<accession>A0A5C9A774</accession>
<evidence type="ECO:0000313" key="5">
    <source>
        <dbReference type="Proteomes" id="UP000321039"/>
    </source>
</evidence>
<comment type="similarity">
    <text evidence="1 3">Belongs to the short-chain dehydrogenases/reductases (SDR) family.</text>
</comment>
<dbReference type="InterPro" id="IPR051911">
    <property type="entry name" value="SDR_oxidoreductase"/>
</dbReference>
<dbReference type="InterPro" id="IPR020904">
    <property type="entry name" value="Sc_DH/Rdtase_CS"/>
</dbReference>
<dbReference type="PRINTS" id="PR00080">
    <property type="entry name" value="SDRFAMILY"/>
</dbReference>
<dbReference type="EMBL" id="VRZA01000001">
    <property type="protein sequence ID" value="TXS96526.1"/>
    <property type="molecule type" value="Genomic_DNA"/>
</dbReference>
<dbReference type="Proteomes" id="UP000321039">
    <property type="component" value="Unassembled WGS sequence"/>
</dbReference>
<dbReference type="Pfam" id="PF00106">
    <property type="entry name" value="adh_short"/>
    <property type="match status" value="1"/>
</dbReference>
<comment type="caution">
    <text evidence="4">The sequence shown here is derived from an EMBL/GenBank/DDBJ whole genome shotgun (WGS) entry which is preliminary data.</text>
</comment>
<dbReference type="RefSeq" id="WP_148066798.1">
    <property type="nucleotide sequence ID" value="NZ_VRZA01000001.1"/>
</dbReference>
<dbReference type="GO" id="GO:0016491">
    <property type="term" value="F:oxidoreductase activity"/>
    <property type="evidence" value="ECO:0007669"/>
    <property type="project" value="UniProtKB-KW"/>
</dbReference>
<dbReference type="SUPFAM" id="SSF51735">
    <property type="entry name" value="NAD(P)-binding Rossmann-fold domains"/>
    <property type="match status" value="1"/>
</dbReference>
<keyword evidence="5" id="KW-1185">Reference proteome</keyword>
<evidence type="ECO:0000256" key="2">
    <source>
        <dbReference type="ARBA" id="ARBA00023002"/>
    </source>
</evidence>
<evidence type="ECO:0000313" key="4">
    <source>
        <dbReference type="EMBL" id="TXS96526.1"/>
    </source>
</evidence>
<dbReference type="PROSITE" id="PS00061">
    <property type="entry name" value="ADH_SHORT"/>
    <property type="match status" value="1"/>
</dbReference>
<dbReference type="PANTHER" id="PTHR43976">
    <property type="entry name" value="SHORT CHAIN DEHYDROGENASE"/>
    <property type="match status" value="1"/>
</dbReference>
<dbReference type="AlphaFoldDB" id="A0A5C9A774"/>
<name>A0A5C9A774_9GAMM</name>
<gene>
    <name evidence="4" type="ORF">FV139_03345</name>
</gene>
<dbReference type="NCBIfam" id="NF004824">
    <property type="entry name" value="PRK06180.1"/>
    <property type="match status" value="1"/>
</dbReference>
<evidence type="ECO:0000256" key="3">
    <source>
        <dbReference type="RuleBase" id="RU000363"/>
    </source>
</evidence>
<dbReference type="PANTHER" id="PTHR43976:SF16">
    <property type="entry name" value="SHORT-CHAIN DEHYDROGENASE_REDUCTASE FAMILY PROTEIN"/>
    <property type="match status" value="1"/>
</dbReference>